<dbReference type="SUPFAM" id="SSF63829">
    <property type="entry name" value="Calcium-dependent phosphotriesterase"/>
    <property type="match status" value="1"/>
</dbReference>
<feature type="region of interest" description="Disordered" evidence="1">
    <location>
        <begin position="636"/>
        <end position="696"/>
    </location>
</feature>
<dbReference type="InterPro" id="IPR008557">
    <property type="entry name" value="PhoX"/>
</dbReference>
<evidence type="ECO:0000313" key="3">
    <source>
        <dbReference type="Proteomes" id="UP000199475"/>
    </source>
</evidence>
<dbReference type="Pfam" id="PF05787">
    <property type="entry name" value="PhoX"/>
    <property type="match status" value="1"/>
</dbReference>
<dbReference type="AlphaFoldDB" id="A0A1G9MGW2"/>
<dbReference type="PROSITE" id="PS51318">
    <property type="entry name" value="TAT"/>
    <property type="match status" value="1"/>
</dbReference>
<dbReference type="Proteomes" id="UP000199475">
    <property type="component" value="Unassembled WGS sequence"/>
</dbReference>
<keyword evidence="3" id="KW-1185">Reference proteome</keyword>
<feature type="compositionally biased region" description="Polar residues" evidence="1">
    <location>
        <begin position="642"/>
        <end position="651"/>
    </location>
</feature>
<organism evidence="2 3">
    <name type="scientific">Tessaracoccus oleiagri</name>
    <dbReference type="NCBI Taxonomy" id="686624"/>
    <lineage>
        <taxon>Bacteria</taxon>
        <taxon>Bacillati</taxon>
        <taxon>Actinomycetota</taxon>
        <taxon>Actinomycetes</taxon>
        <taxon>Propionibacteriales</taxon>
        <taxon>Propionibacteriaceae</taxon>
        <taxon>Tessaracoccus</taxon>
    </lineage>
</organism>
<dbReference type="InterPro" id="IPR006311">
    <property type="entry name" value="TAT_signal"/>
</dbReference>
<evidence type="ECO:0000256" key="1">
    <source>
        <dbReference type="SAM" id="MobiDB-lite"/>
    </source>
</evidence>
<protein>
    <recommendedName>
        <fullName evidence="4">Phosphatase</fullName>
    </recommendedName>
</protein>
<accession>A0A1G9MGW2</accession>
<dbReference type="EMBL" id="FNGP01000005">
    <property type="protein sequence ID" value="SDL73502.1"/>
    <property type="molecule type" value="Genomic_DNA"/>
</dbReference>
<evidence type="ECO:0008006" key="4">
    <source>
        <dbReference type="Google" id="ProtNLM"/>
    </source>
</evidence>
<dbReference type="STRING" id="686624.SAMN04488242_2627"/>
<dbReference type="PANTHER" id="PTHR35399">
    <property type="entry name" value="SLR8030 PROTEIN"/>
    <property type="match status" value="1"/>
</dbReference>
<dbReference type="PANTHER" id="PTHR35399:SF2">
    <property type="entry name" value="DUF839 DOMAIN-CONTAINING PROTEIN"/>
    <property type="match status" value="1"/>
</dbReference>
<name>A0A1G9MGW2_9ACTN</name>
<proteinExistence type="predicted"/>
<gene>
    <name evidence="2" type="ORF">SAMN04488242_2627</name>
</gene>
<dbReference type="OrthoDB" id="9801383at2"/>
<evidence type="ECO:0000313" key="2">
    <source>
        <dbReference type="EMBL" id="SDL73502.1"/>
    </source>
</evidence>
<reference evidence="2 3" key="1">
    <citation type="submission" date="2016-10" db="EMBL/GenBank/DDBJ databases">
        <authorList>
            <person name="de Groot N.N."/>
        </authorList>
    </citation>
    <scope>NUCLEOTIDE SEQUENCE [LARGE SCALE GENOMIC DNA]</scope>
    <source>
        <strain evidence="2 3">CGMCC 1.9159</strain>
    </source>
</reference>
<sequence>MASMSIRDLLPFLAPVHGNRSSLTCKMKCGDACFHEVPNTSANEYFGDVVASVSRRGLLKAGAVVGLAGAFGAVITSQQGTPALAAPRQAFDFEAIAPQTTDSVFIPEGWEQDIVMRWGDKLFSSAPDFDPQRQTRAAQEQQFGYNCDFLGFFPLDRGTELMMVNHEYTDEYIMFPDFVEGVSTKEQTDVALAAHGLSIVAVAKEHRSGRLTPIVDHRLNRRLTAFSEFELTGPAAGHDLLRTSEDPTGTKVLGTLNNCAGGLTPWGTWLTAEENFNQYFANANSVTDPAERARLARYGLPGGSTERRWEEHYDRFDIAKEPNEVNRFGWVVEVDPFDPTSTPKKRTMLGRFKHEAGTAVISADGRAVVYSGDDERFDYLYKFVSEGKVDVDGGAAGNTDLLDRGTLYGARFTGDSPAAEIDGTGKLPSDGAFDGSGEWIPLVTNDVSHVPGFTAAEVLVYTRQAADQVGATKMDRPEDVETNPVNRRVYMALTNNTQRGTAGRAGVDEANPITANKHGHVIEMVEAGDDPAATTFAWNILLLCGDPNDPSTYFAGFDKSQVSPISCPDNVAFDSVGNLWVSTDGNKLGAHDGLYEVIVDGEQRGRVRQFLSVPKGAECCGPVITDERVNIAVQHPGETDDSTFVNPSSNWPDGGNSIPRPSVVSVWRKLPGKPDFAGQGKPSHAGEKGKPAHAQG</sequence>